<gene>
    <name evidence="3" type="ORF">g.6424</name>
</gene>
<dbReference type="Gene3D" id="2.60.40.10">
    <property type="entry name" value="Immunoglobulins"/>
    <property type="match status" value="1"/>
</dbReference>
<dbReference type="InterPro" id="IPR013783">
    <property type="entry name" value="Ig-like_fold"/>
</dbReference>
<feature type="non-terminal residue" evidence="3">
    <location>
        <position position="138"/>
    </location>
</feature>
<protein>
    <recommendedName>
        <fullName evidence="2">Ig-like domain-containing protein</fullName>
    </recommendedName>
</protein>
<dbReference type="PANTHER" id="PTHR46013">
    <property type="entry name" value="VASCULAR CELL ADHESION MOLECULE 1"/>
    <property type="match status" value="1"/>
</dbReference>
<dbReference type="InterPro" id="IPR003598">
    <property type="entry name" value="Ig_sub2"/>
</dbReference>
<dbReference type="SUPFAM" id="SSF48726">
    <property type="entry name" value="Immunoglobulin"/>
    <property type="match status" value="1"/>
</dbReference>
<keyword evidence="1" id="KW-0393">Immunoglobulin domain</keyword>
<evidence type="ECO:0000256" key="1">
    <source>
        <dbReference type="ARBA" id="ARBA00023319"/>
    </source>
</evidence>
<dbReference type="InterPro" id="IPR003599">
    <property type="entry name" value="Ig_sub"/>
</dbReference>
<dbReference type="InterPro" id="IPR036179">
    <property type="entry name" value="Ig-like_dom_sf"/>
</dbReference>
<reference evidence="3" key="1">
    <citation type="submission" date="2015-11" db="EMBL/GenBank/DDBJ databases">
        <title>De novo transcriptome assembly of four potential Pierce s Disease insect vectors from Arizona vineyards.</title>
        <authorList>
            <person name="Tassone E.E."/>
        </authorList>
    </citation>
    <scope>NUCLEOTIDE SEQUENCE</scope>
</reference>
<dbReference type="SMART" id="SM00408">
    <property type="entry name" value="IGc2"/>
    <property type="match status" value="1"/>
</dbReference>
<proteinExistence type="predicted"/>
<dbReference type="InterPro" id="IPR007110">
    <property type="entry name" value="Ig-like_dom"/>
</dbReference>
<dbReference type="PROSITE" id="PS50835">
    <property type="entry name" value="IG_LIKE"/>
    <property type="match status" value="1"/>
</dbReference>
<organism evidence="3">
    <name type="scientific">Homalodisca liturata</name>
    <dbReference type="NCBI Taxonomy" id="320908"/>
    <lineage>
        <taxon>Eukaryota</taxon>
        <taxon>Metazoa</taxon>
        <taxon>Ecdysozoa</taxon>
        <taxon>Arthropoda</taxon>
        <taxon>Hexapoda</taxon>
        <taxon>Insecta</taxon>
        <taxon>Pterygota</taxon>
        <taxon>Neoptera</taxon>
        <taxon>Paraneoptera</taxon>
        <taxon>Hemiptera</taxon>
        <taxon>Auchenorrhyncha</taxon>
        <taxon>Membracoidea</taxon>
        <taxon>Cicadellidae</taxon>
        <taxon>Cicadellinae</taxon>
        <taxon>Proconiini</taxon>
        <taxon>Homalodisca</taxon>
    </lineage>
</organism>
<name>A0A1B6J8G9_9HEMI</name>
<dbReference type="PANTHER" id="PTHR46013:SF7">
    <property type="entry name" value="IG-LIKE DOMAIN-CONTAINING PROTEIN"/>
    <property type="match status" value="1"/>
</dbReference>
<dbReference type="AlphaFoldDB" id="A0A1B6J8G9"/>
<accession>A0A1B6J8G9</accession>
<dbReference type="EMBL" id="GECU01012217">
    <property type="protein sequence ID" value="JAS95489.1"/>
    <property type="molecule type" value="Transcribed_RNA"/>
</dbReference>
<dbReference type="FunFam" id="2.60.40.10:FF:000107">
    <property type="entry name" value="Myosin, light chain kinase a"/>
    <property type="match status" value="1"/>
</dbReference>
<feature type="non-terminal residue" evidence="3">
    <location>
        <position position="1"/>
    </location>
</feature>
<dbReference type="SMART" id="SM00409">
    <property type="entry name" value="IG"/>
    <property type="match status" value="1"/>
</dbReference>
<dbReference type="Pfam" id="PF07679">
    <property type="entry name" value="I-set"/>
    <property type="match status" value="1"/>
</dbReference>
<sequence>VHWLSETAEVVLQSPQTIAEVKEGDNVTLKCHVEGSEDIRVEWFRNDERVSKSERALPRGKRLHLKGVTPGENGVYRCTASNEAGSVDSSSTISLNIPGDQWAWMQVAPKDALAKKGGIARFDCVYQSADVLEWYFKE</sequence>
<evidence type="ECO:0000259" key="2">
    <source>
        <dbReference type="PROSITE" id="PS50835"/>
    </source>
</evidence>
<evidence type="ECO:0000313" key="3">
    <source>
        <dbReference type="EMBL" id="JAS95489.1"/>
    </source>
</evidence>
<dbReference type="InterPro" id="IPR013098">
    <property type="entry name" value="Ig_I-set"/>
</dbReference>
<feature type="domain" description="Ig-like" evidence="2">
    <location>
        <begin position="9"/>
        <end position="94"/>
    </location>
</feature>